<comment type="caution">
    <text evidence="5">The sequence shown here is derived from an EMBL/GenBank/DDBJ whole genome shotgun (WGS) entry which is preliminary data.</text>
</comment>
<protein>
    <recommendedName>
        <fullName evidence="3">SsrA-binding protein</fullName>
    </recommendedName>
    <alternativeName>
        <fullName evidence="3">Small protein B</fullName>
    </alternativeName>
</protein>
<dbReference type="NCBIfam" id="NF003843">
    <property type="entry name" value="PRK05422.1"/>
    <property type="match status" value="1"/>
</dbReference>
<dbReference type="GO" id="GO:0003723">
    <property type="term" value="F:RNA binding"/>
    <property type="evidence" value="ECO:0007669"/>
    <property type="project" value="UniProtKB-UniRule"/>
</dbReference>
<dbReference type="AlphaFoldDB" id="A0A0R2NZ78"/>
<dbReference type="Proteomes" id="UP000053941">
    <property type="component" value="Unassembled WGS sequence"/>
</dbReference>
<evidence type="ECO:0000313" key="5">
    <source>
        <dbReference type="EMBL" id="KRO31190.1"/>
    </source>
</evidence>
<feature type="compositionally biased region" description="Basic and acidic residues" evidence="4">
    <location>
        <begin position="133"/>
        <end position="152"/>
    </location>
</feature>
<dbReference type="Pfam" id="PF01668">
    <property type="entry name" value="SmpB"/>
    <property type="match status" value="1"/>
</dbReference>
<dbReference type="GO" id="GO:0005829">
    <property type="term" value="C:cytosol"/>
    <property type="evidence" value="ECO:0007669"/>
    <property type="project" value="TreeGrafter"/>
</dbReference>
<gene>
    <name evidence="3" type="primary">smpB</name>
    <name evidence="5" type="ORF">ABR60_05565</name>
</gene>
<dbReference type="InterPro" id="IPR000037">
    <property type="entry name" value="SsrA-bd_prot"/>
</dbReference>
<dbReference type="Gene3D" id="2.40.280.10">
    <property type="match status" value="1"/>
</dbReference>
<dbReference type="InterPro" id="IPR023620">
    <property type="entry name" value="SmpB"/>
</dbReference>
<evidence type="ECO:0000256" key="1">
    <source>
        <dbReference type="ARBA" id="ARBA00022490"/>
    </source>
</evidence>
<dbReference type="EMBL" id="LIAS01000014">
    <property type="protein sequence ID" value="KRO31190.1"/>
    <property type="molecule type" value="Genomic_DNA"/>
</dbReference>
<accession>A0A0R2NZ78</accession>
<dbReference type="SUPFAM" id="SSF74982">
    <property type="entry name" value="Small protein B (SmpB)"/>
    <property type="match status" value="1"/>
</dbReference>
<feature type="region of interest" description="Disordered" evidence="4">
    <location>
        <begin position="131"/>
        <end position="168"/>
    </location>
</feature>
<evidence type="ECO:0000256" key="4">
    <source>
        <dbReference type="SAM" id="MobiDB-lite"/>
    </source>
</evidence>
<evidence type="ECO:0000256" key="3">
    <source>
        <dbReference type="HAMAP-Rule" id="MF_00023"/>
    </source>
</evidence>
<dbReference type="GO" id="GO:0070930">
    <property type="term" value="P:trans-translation-dependent protein tagging"/>
    <property type="evidence" value="ECO:0007669"/>
    <property type="project" value="TreeGrafter"/>
</dbReference>
<dbReference type="HAMAP" id="MF_00023">
    <property type="entry name" value="SmpB"/>
    <property type="match status" value="1"/>
</dbReference>
<evidence type="ECO:0000256" key="2">
    <source>
        <dbReference type="ARBA" id="ARBA00022884"/>
    </source>
</evidence>
<organism evidence="5 6">
    <name type="scientific">Actinobacteria bacterium BACL2 MAG-120802-bin41</name>
    <dbReference type="NCBI Taxonomy" id="1655568"/>
    <lineage>
        <taxon>Bacteria</taxon>
        <taxon>Bacillati</taxon>
        <taxon>Actinomycetota</taxon>
        <taxon>Actinomycetes</taxon>
        <taxon>Actinomycetes incertae sedis</taxon>
        <taxon>ac1 cluster</taxon>
    </lineage>
</organism>
<keyword evidence="1 3" id="KW-0963">Cytoplasm</keyword>
<comment type="subcellular location">
    <subcellularLocation>
        <location evidence="3">Cytoplasm</location>
    </subcellularLocation>
    <text evidence="3">The tmRNA-SmpB complex associates with stalled 70S ribosomes.</text>
</comment>
<dbReference type="PANTHER" id="PTHR30308:SF2">
    <property type="entry name" value="SSRA-BINDING PROTEIN"/>
    <property type="match status" value="1"/>
</dbReference>
<comment type="function">
    <text evidence="3">Required for rescue of stalled ribosomes mediated by trans-translation. Binds to transfer-messenger RNA (tmRNA), required for stable association of tmRNA with ribosomes. tmRNA and SmpB together mimic tRNA shape, replacing the anticodon stem-loop with SmpB. tmRNA is encoded by the ssrA gene; the 2 termini fold to resemble tRNA(Ala) and it encodes a 'tag peptide', a short internal open reading frame. During trans-translation Ala-aminoacylated tmRNA acts like a tRNA, entering the A-site of stalled ribosomes, displacing the stalled mRNA. The ribosome then switches to translate the ORF on the tmRNA; the nascent peptide is terminated with the 'tag peptide' encoded by the tmRNA and targeted for degradation. The ribosome is freed to recommence translation, which seems to be the essential function of trans-translation.</text>
</comment>
<keyword evidence="2 3" id="KW-0694">RNA-binding</keyword>
<dbReference type="PANTHER" id="PTHR30308">
    <property type="entry name" value="TMRNA-BINDING COMPONENT OF TRANS-TRANSLATION TAGGING COMPLEX"/>
    <property type="match status" value="1"/>
</dbReference>
<comment type="similarity">
    <text evidence="3">Belongs to the SmpB family.</text>
</comment>
<evidence type="ECO:0000313" key="6">
    <source>
        <dbReference type="Proteomes" id="UP000053941"/>
    </source>
</evidence>
<sequence length="168" mass="19007">MAKEIGKKLIAQNKKGRHDYFIDEVFEAGLVLVGTEVKSLRAGRATLTDGYGMIQDGEIYLSGVHIPEYNEGSWTNHEPRRNRKLLMSKREINRLIGTLKESGLTLIPLSLYFKDGKAKVEIALARGKKAHDKRATLMEKQANREIDRELSHRSTGKSSRGKSKRNED</sequence>
<feature type="compositionally biased region" description="Basic residues" evidence="4">
    <location>
        <begin position="159"/>
        <end position="168"/>
    </location>
</feature>
<dbReference type="PROSITE" id="PS01317">
    <property type="entry name" value="SSRP"/>
    <property type="match status" value="1"/>
</dbReference>
<dbReference type="CDD" id="cd09294">
    <property type="entry name" value="SmpB"/>
    <property type="match status" value="1"/>
</dbReference>
<proteinExistence type="inferred from homology"/>
<dbReference type="InterPro" id="IPR020081">
    <property type="entry name" value="SsrA-bd_prot_CS"/>
</dbReference>
<name>A0A0R2NZ78_9ACTN</name>
<dbReference type="GO" id="GO:0070929">
    <property type="term" value="P:trans-translation"/>
    <property type="evidence" value="ECO:0007669"/>
    <property type="project" value="UniProtKB-UniRule"/>
</dbReference>
<reference evidence="5 6" key="1">
    <citation type="submission" date="2015-10" db="EMBL/GenBank/DDBJ databases">
        <title>Metagenome-Assembled Genomes uncover a global brackish microbiome.</title>
        <authorList>
            <person name="Hugerth L.W."/>
            <person name="Larsson J."/>
            <person name="Alneberg J."/>
            <person name="Lindh M.V."/>
            <person name="Legrand C."/>
            <person name="Pinhassi J."/>
            <person name="Andersson A.F."/>
        </authorList>
    </citation>
    <scope>NUCLEOTIDE SEQUENCE [LARGE SCALE GENOMIC DNA]</scope>
    <source>
        <strain evidence="5">BACL2 MAG-120802-bin41</strain>
    </source>
</reference>
<dbReference type="NCBIfam" id="TIGR00086">
    <property type="entry name" value="smpB"/>
    <property type="match status" value="1"/>
</dbReference>